<dbReference type="InterPro" id="IPR011009">
    <property type="entry name" value="Kinase-like_dom_sf"/>
</dbReference>
<dbReference type="AlphaFoldDB" id="A0A3S4DSC2"/>
<evidence type="ECO:0000256" key="2">
    <source>
        <dbReference type="ARBA" id="ARBA00022527"/>
    </source>
</evidence>
<reference evidence="11" key="1">
    <citation type="submission" date="2018-02" db="EMBL/GenBank/DDBJ databases">
        <authorList>
            <person name="Seth-Smith MB H."/>
            <person name="Seth-Smith H."/>
        </authorList>
    </citation>
    <scope>NUCLEOTIDE SEQUENCE [LARGE SCALE GENOMIC DNA]</scope>
</reference>
<dbReference type="RefSeq" id="WP_158016085.1">
    <property type="nucleotide sequence ID" value="NZ_CBCSKE010000017.1"/>
</dbReference>
<evidence type="ECO:0000256" key="8">
    <source>
        <dbReference type="SAM" id="Phobius"/>
    </source>
</evidence>
<keyword evidence="3 10" id="KW-0808">Transferase</keyword>
<name>A0A3S4DSC2_9MYCO</name>
<dbReference type="CDD" id="cd14014">
    <property type="entry name" value="STKc_PknB_like"/>
    <property type="match status" value="1"/>
</dbReference>
<feature type="compositionally biased region" description="Low complexity" evidence="7">
    <location>
        <begin position="377"/>
        <end position="405"/>
    </location>
</feature>
<keyword evidence="4" id="KW-0547">Nucleotide-binding</keyword>
<dbReference type="PROSITE" id="PS50011">
    <property type="entry name" value="PROTEIN_KINASE_DOM"/>
    <property type="match status" value="1"/>
</dbReference>
<dbReference type="EMBL" id="LR130759">
    <property type="protein sequence ID" value="VDM88055.1"/>
    <property type="molecule type" value="Genomic_DNA"/>
</dbReference>
<dbReference type="KEGG" id="mbai:MB901379_01611"/>
<evidence type="ECO:0000256" key="7">
    <source>
        <dbReference type="SAM" id="MobiDB-lite"/>
    </source>
</evidence>
<dbReference type="Gene3D" id="1.10.510.10">
    <property type="entry name" value="Transferase(Phosphotransferase) domain 1"/>
    <property type="match status" value="1"/>
</dbReference>
<gene>
    <name evidence="10" type="primary">pknI</name>
    <name evidence="10" type="ORF">MB901379_01611</name>
</gene>
<dbReference type="Pfam" id="PF00069">
    <property type="entry name" value="Pkinase"/>
    <property type="match status" value="1"/>
</dbReference>
<dbReference type="GO" id="GO:0004674">
    <property type="term" value="F:protein serine/threonine kinase activity"/>
    <property type="evidence" value="ECO:0007669"/>
    <property type="project" value="UniProtKB-KW"/>
</dbReference>
<evidence type="ECO:0000256" key="6">
    <source>
        <dbReference type="ARBA" id="ARBA00022840"/>
    </source>
</evidence>
<evidence type="ECO:0000313" key="10">
    <source>
        <dbReference type="EMBL" id="VDM88055.1"/>
    </source>
</evidence>
<dbReference type="GO" id="GO:0005524">
    <property type="term" value="F:ATP binding"/>
    <property type="evidence" value="ECO:0007669"/>
    <property type="project" value="UniProtKB-KW"/>
</dbReference>
<evidence type="ECO:0000256" key="3">
    <source>
        <dbReference type="ARBA" id="ARBA00022679"/>
    </source>
</evidence>
<evidence type="ECO:0000313" key="11">
    <source>
        <dbReference type="Proteomes" id="UP000269998"/>
    </source>
</evidence>
<dbReference type="OrthoDB" id="4702250at2"/>
<keyword evidence="8" id="KW-1133">Transmembrane helix</keyword>
<keyword evidence="2" id="KW-0723">Serine/threonine-protein kinase</keyword>
<organism evidence="10 11">
    <name type="scientific">Mycobacterium basiliense</name>
    <dbReference type="NCBI Taxonomy" id="2094119"/>
    <lineage>
        <taxon>Bacteria</taxon>
        <taxon>Bacillati</taxon>
        <taxon>Actinomycetota</taxon>
        <taxon>Actinomycetes</taxon>
        <taxon>Mycobacteriales</taxon>
        <taxon>Mycobacteriaceae</taxon>
        <taxon>Mycobacterium</taxon>
    </lineage>
</organism>
<keyword evidence="8" id="KW-0472">Membrane</keyword>
<feature type="compositionally biased region" description="Pro residues" evidence="7">
    <location>
        <begin position="557"/>
        <end position="582"/>
    </location>
</feature>
<dbReference type="Gene3D" id="3.30.200.20">
    <property type="entry name" value="Phosphorylase Kinase, domain 1"/>
    <property type="match status" value="1"/>
</dbReference>
<feature type="domain" description="Protein kinase" evidence="9">
    <location>
        <begin position="12"/>
        <end position="256"/>
    </location>
</feature>
<dbReference type="PRINTS" id="PR01217">
    <property type="entry name" value="PRICHEXTENSN"/>
</dbReference>
<dbReference type="PANTHER" id="PTHR43289">
    <property type="entry name" value="MITOGEN-ACTIVATED PROTEIN KINASE KINASE KINASE 20-RELATED"/>
    <property type="match status" value="1"/>
</dbReference>
<proteinExistence type="predicted"/>
<keyword evidence="11" id="KW-1185">Reference proteome</keyword>
<dbReference type="InterPro" id="IPR000719">
    <property type="entry name" value="Prot_kinase_dom"/>
</dbReference>
<dbReference type="EC" id="2.7.11.1" evidence="1"/>
<accession>A0A3S4DSC2</accession>
<evidence type="ECO:0000256" key="1">
    <source>
        <dbReference type="ARBA" id="ARBA00012513"/>
    </source>
</evidence>
<evidence type="ECO:0000259" key="9">
    <source>
        <dbReference type="PROSITE" id="PS50011"/>
    </source>
</evidence>
<keyword evidence="5 10" id="KW-0418">Kinase</keyword>
<feature type="compositionally biased region" description="Low complexity" evidence="7">
    <location>
        <begin position="544"/>
        <end position="556"/>
    </location>
</feature>
<keyword evidence="8" id="KW-0812">Transmembrane</keyword>
<feature type="transmembrane region" description="Helical" evidence="8">
    <location>
        <begin position="349"/>
        <end position="369"/>
    </location>
</feature>
<dbReference type="Proteomes" id="UP000269998">
    <property type="component" value="Chromosome"/>
</dbReference>
<evidence type="ECO:0000256" key="4">
    <source>
        <dbReference type="ARBA" id="ARBA00022741"/>
    </source>
</evidence>
<dbReference type="PANTHER" id="PTHR43289:SF6">
    <property type="entry name" value="SERINE_THREONINE-PROTEIN KINASE NEKL-3"/>
    <property type="match status" value="1"/>
</dbReference>
<sequence length="590" mass="62282">MALDNGATFAGYTVVRRLSAGESGEVYLVHQPNFPGWQALEILPQTLAVDAEFRQRFERETSIAGQLYHPHIVEVHQHGQCNGRLWIAKDYVDGISAAQLMQERFPAVLPVAEVVGIVSAAAAALDYAHQRGLLHREVAPANILLTNPGEGEPRILLKDFGITRAAAGFGGAAVYQAPELLRGTDIDGRADQYALAATAWQLLTGAAPVGSGQSRPPKLSDVRPDLARLDDVFCTALASEPAGRYASCREFAEGFTAQAGIPTGDLVPDGQDVETTWVATIQPTDVVDYPAYGWPVTPALPVPAAPRFAPAPPPRRGTMLQSAAASLARRLDKFSATTRQPGKRRSRRVLLVSAAAVALVGSLVVAILVGRSATTHSTSAAGPVTSASSSPSAPATSTPSVAPAPLDGTYRIEVQRSKQTYNYTPSPQPPNVNTWWAIRSACTPAECRAAATLLDDTDHARAKPTVRPIILVFGEGQWQSRPETVQFACIGPNGTSNRQMTTQVLSLRPQPAGDLVGEMVVTVQSNECGQQAAVIRIPAVASRVGDVPPGVKVPDPATTPPTPETPSETPPESPPENSPTPSAPTTGPGR</sequence>
<feature type="region of interest" description="Disordered" evidence="7">
    <location>
        <begin position="376"/>
        <end position="407"/>
    </location>
</feature>
<evidence type="ECO:0000256" key="5">
    <source>
        <dbReference type="ARBA" id="ARBA00022777"/>
    </source>
</evidence>
<keyword evidence="6" id="KW-0067">ATP-binding</keyword>
<feature type="region of interest" description="Disordered" evidence="7">
    <location>
        <begin position="544"/>
        <end position="590"/>
    </location>
</feature>
<protein>
    <recommendedName>
        <fullName evidence="1">non-specific serine/threonine protein kinase</fullName>
        <ecNumber evidence="1">2.7.11.1</ecNumber>
    </recommendedName>
</protein>
<dbReference type="SUPFAM" id="SSF56112">
    <property type="entry name" value="Protein kinase-like (PK-like)"/>
    <property type="match status" value="1"/>
</dbReference>